<evidence type="ECO:0000313" key="1">
    <source>
        <dbReference type="EMBL" id="SUM31477.1"/>
    </source>
</evidence>
<dbReference type="GO" id="GO:0032259">
    <property type="term" value="P:methylation"/>
    <property type="evidence" value="ECO:0007669"/>
    <property type="project" value="UniProtKB-KW"/>
</dbReference>
<protein>
    <submittedName>
        <fullName evidence="1">Putative tetrapyrrole (Corrin/porphyrin) methylases</fullName>
    </submittedName>
</protein>
<dbReference type="AlphaFoldDB" id="A0A380FBA3"/>
<dbReference type="GO" id="GO:0008168">
    <property type="term" value="F:methyltransferase activity"/>
    <property type="evidence" value="ECO:0007669"/>
    <property type="project" value="UniProtKB-KW"/>
</dbReference>
<reference evidence="1 2" key="1">
    <citation type="submission" date="2018-06" db="EMBL/GenBank/DDBJ databases">
        <authorList>
            <consortium name="Pathogen Informatics"/>
            <person name="Doyle S."/>
        </authorList>
    </citation>
    <scope>NUCLEOTIDE SEQUENCE [LARGE SCALE GENOMIC DNA]</scope>
    <source>
        <strain evidence="1 2">NCTC12195</strain>
    </source>
</reference>
<sequence length="40" mass="4375">MPGHPRVAETTTSKLEAYAATHDNIEVEILGGKSFIDDIF</sequence>
<gene>
    <name evidence="1" type="ORF">NCTC12195_00894</name>
</gene>
<organism evidence="1 2">
    <name type="scientific">Staphylococcus gallinarum</name>
    <dbReference type="NCBI Taxonomy" id="1293"/>
    <lineage>
        <taxon>Bacteria</taxon>
        <taxon>Bacillati</taxon>
        <taxon>Bacillota</taxon>
        <taxon>Bacilli</taxon>
        <taxon>Bacillales</taxon>
        <taxon>Staphylococcaceae</taxon>
        <taxon>Staphylococcus</taxon>
    </lineage>
</organism>
<dbReference type="Proteomes" id="UP000255277">
    <property type="component" value="Unassembled WGS sequence"/>
</dbReference>
<evidence type="ECO:0000313" key="2">
    <source>
        <dbReference type="Proteomes" id="UP000255277"/>
    </source>
</evidence>
<name>A0A380FBA3_STAGA</name>
<proteinExistence type="predicted"/>
<dbReference type="EMBL" id="UHDK01000001">
    <property type="protein sequence ID" value="SUM31477.1"/>
    <property type="molecule type" value="Genomic_DNA"/>
</dbReference>
<keyword evidence="1" id="KW-0808">Transferase</keyword>
<keyword evidence="1" id="KW-0489">Methyltransferase</keyword>
<accession>A0A380FBA3</accession>